<comment type="caution">
    <text evidence="17">The sequence shown here is derived from an EMBL/GenBank/DDBJ whole genome shotgun (WGS) entry which is preliminary data.</text>
</comment>
<evidence type="ECO:0000256" key="14">
    <source>
        <dbReference type="SAM" id="Phobius"/>
    </source>
</evidence>
<feature type="transmembrane region" description="Helical" evidence="14">
    <location>
        <begin position="202"/>
        <end position="227"/>
    </location>
</feature>
<evidence type="ECO:0000256" key="13">
    <source>
        <dbReference type="ARBA" id="ARBA00034099"/>
    </source>
</evidence>
<keyword evidence="5" id="KW-0770">Synapse</keyword>
<evidence type="ECO:0000256" key="10">
    <source>
        <dbReference type="ARBA" id="ARBA00023180"/>
    </source>
</evidence>
<feature type="transmembrane region" description="Helical" evidence="14">
    <location>
        <begin position="419"/>
        <end position="442"/>
    </location>
</feature>
<keyword evidence="11" id="KW-1071">Ligand-gated ion channel</keyword>
<reference evidence="17 18" key="1">
    <citation type="journal article" date="2017" name="Curr. Biol.">
        <title>Genome architecture and evolution of a unichromosomal asexual nematode.</title>
        <authorList>
            <person name="Fradin H."/>
            <person name="Zegar C."/>
            <person name="Gutwein M."/>
            <person name="Lucas J."/>
            <person name="Kovtun M."/>
            <person name="Corcoran D."/>
            <person name="Baugh L.R."/>
            <person name="Kiontke K."/>
            <person name="Gunsalus K."/>
            <person name="Fitch D.H."/>
            <person name="Piano F."/>
        </authorList>
    </citation>
    <scope>NUCLEOTIDE SEQUENCE [LARGE SCALE GENOMIC DNA]</scope>
    <source>
        <strain evidence="17">PF1309</strain>
    </source>
</reference>
<dbReference type="InterPro" id="IPR036719">
    <property type="entry name" value="Neuro-gated_channel_TM_sf"/>
</dbReference>
<dbReference type="GO" id="GO:0004888">
    <property type="term" value="F:transmembrane signaling receptor activity"/>
    <property type="evidence" value="ECO:0007669"/>
    <property type="project" value="InterPro"/>
</dbReference>
<evidence type="ECO:0000256" key="8">
    <source>
        <dbReference type="ARBA" id="ARBA00023157"/>
    </source>
</evidence>
<dbReference type="InterPro" id="IPR038050">
    <property type="entry name" value="Neuro_actylchol_rec"/>
</dbReference>
<evidence type="ECO:0000256" key="4">
    <source>
        <dbReference type="ARBA" id="ARBA00022989"/>
    </source>
</evidence>
<evidence type="ECO:0000256" key="11">
    <source>
        <dbReference type="ARBA" id="ARBA00023286"/>
    </source>
</evidence>
<keyword evidence="12" id="KW-0407">Ion channel</keyword>
<keyword evidence="8" id="KW-1015">Disulfide bond</keyword>
<dbReference type="GO" id="GO:0045211">
    <property type="term" value="C:postsynaptic membrane"/>
    <property type="evidence" value="ECO:0007669"/>
    <property type="project" value="InterPro"/>
</dbReference>
<dbReference type="SUPFAM" id="SSF90112">
    <property type="entry name" value="Neurotransmitter-gated ion-channel transmembrane pore"/>
    <property type="match status" value="1"/>
</dbReference>
<dbReference type="FunFam" id="1.20.58.390:FF:000046">
    <property type="entry name" value="AcetylCholine Receptor"/>
    <property type="match status" value="1"/>
</dbReference>
<keyword evidence="4 14" id="KW-1133">Transmembrane helix</keyword>
<organism evidence="17 18">
    <name type="scientific">Diploscapter pachys</name>
    <dbReference type="NCBI Taxonomy" id="2018661"/>
    <lineage>
        <taxon>Eukaryota</taxon>
        <taxon>Metazoa</taxon>
        <taxon>Ecdysozoa</taxon>
        <taxon>Nematoda</taxon>
        <taxon>Chromadorea</taxon>
        <taxon>Rhabditida</taxon>
        <taxon>Rhabditina</taxon>
        <taxon>Rhabditomorpha</taxon>
        <taxon>Rhabditoidea</taxon>
        <taxon>Rhabditidae</taxon>
        <taxon>Diploscapter</taxon>
    </lineage>
</organism>
<dbReference type="GO" id="GO:0022848">
    <property type="term" value="F:acetylcholine-gated monoatomic cation-selective channel activity"/>
    <property type="evidence" value="ECO:0007669"/>
    <property type="project" value="InterPro"/>
</dbReference>
<dbReference type="Gene3D" id="2.70.170.10">
    <property type="entry name" value="Neurotransmitter-gated ion-channel ligand-binding domain"/>
    <property type="match status" value="1"/>
</dbReference>
<evidence type="ECO:0000313" key="17">
    <source>
        <dbReference type="EMBL" id="PAV57656.1"/>
    </source>
</evidence>
<evidence type="ECO:0000256" key="12">
    <source>
        <dbReference type="ARBA" id="ARBA00023303"/>
    </source>
</evidence>
<keyword evidence="6" id="KW-0406">Ion transport</keyword>
<keyword evidence="7 14" id="KW-0472">Membrane</keyword>
<evidence type="ECO:0008006" key="19">
    <source>
        <dbReference type="Google" id="ProtNLM"/>
    </source>
</evidence>
<sequence length="443" mass="50250">MRKCNTNVDEKNQVITLVAWIEYQWTDYKLVWEPSEYGGIRDIRYPGSANAVLLYNSADENFDSTYPVNYVVSNTGSVLQVPPGILKLSCKIDITYFPFDEFGSWTYSGNFIDLRINGPEGANVSEQGIDIQYYVQNGEWNLLGFNLIIPSFLISLMTVLGFTLPPDAGEKITLEITILLSVCLFLSMVAEMTPPTSEAVPLIGAFFSCCMLVVSASVVFTVLVLNLHNRRPETHEMSPFLRKCLLIWLPWMLMMRRPGTTLFNKNIIKAELKEKEARKPGKRCDKAALLGADQTHSSFDTNSLLRFIKATEVGNNNIKYSNPNQYSMTTSLCLENGQSRLRSEFPRPPPNIFVKSMCDSDDNTTVFTEMNRSMQKACLELKNIGGQIKVMRKKMEEDERDEQSQNDWKFAAMVVDRMCLFMFTLFILVSTCGIMFTSPHLIA</sequence>
<dbReference type="Pfam" id="PF02932">
    <property type="entry name" value="Neur_chan_memb"/>
    <property type="match status" value="1"/>
</dbReference>
<dbReference type="CDD" id="cd18997">
    <property type="entry name" value="LGIC_ECD_nAChR"/>
    <property type="match status" value="1"/>
</dbReference>
<evidence type="ECO:0000256" key="9">
    <source>
        <dbReference type="ARBA" id="ARBA00023170"/>
    </source>
</evidence>
<dbReference type="CDD" id="cd19051">
    <property type="entry name" value="LGIC_TM_cation"/>
    <property type="match status" value="1"/>
</dbReference>
<dbReference type="InterPro" id="IPR006201">
    <property type="entry name" value="Neur_channel"/>
</dbReference>
<keyword evidence="3 14" id="KW-0812">Transmembrane</keyword>
<accession>A0A2A2J7B9</accession>
<evidence type="ECO:0000256" key="6">
    <source>
        <dbReference type="ARBA" id="ARBA00023065"/>
    </source>
</evidence>
<evidence type="ECO:0000256" key="5">
    <source>
        <dbReference type="ARBA" id="ARBA00023018"/>
    </source>
</evidence>
<keyword evidence="10" id="KW-0325">Glycoprotein</keyword>
<evidence type="ECO:0000256" key="2">
    <source>
        <dbReference type="ARBA" id="ARBA00022475"/>
    </source>
</evidence>
<evidence type="ECO:0000256" key="1">
    <source>
        <dbReference type="ARBA" id="ARBA00022448"/>
    </source>
</evidence>
<dbReference type="STRING" id="2018661.A0A2A2J7B9"/>
<proteinExistence type="predicted"/>
<dbReference type="PANTHER" id="PTHR18945">
    <property type="entry name" value="NEUROTRANSMITTER GATED ION CHANNEL"/>
    <property type="match status" value="1"/>
</dbReference>
<dbReference type="OrthoDB" id="5975154at2759"/>
<keyword evidence="2" id="KW-1003">Cell membrane</keyword>
<dbReference type="Pfam" id="PF02931">
    <property type="entry name" value="Neur_chan_LBD"/>
    <property type="match status" value="1"/>
</dbReference>
<dbReference type="SUPFAM" id="SSF63712">
    <property type="entry name" value="Nicotinic receptor ligand binding domain-like"/>
    <property type="match status" value="1"/>
</dbReference>
<dbReference type="AlphaFoldDB" id="A0A2A2J7B9"/>
<comment type="subcellular location">
    <subcellularLocation>
        <location evidence="13">Synaptic cell membrane</location>
        <topology evidence="13">Multi-pass membrane protein</topology>
    </subcellularLocation>
</comment>
<feature type="transmembrane region" description="Helical" evidence="14">
    <location>
        <begin position="140"/>
        <end position="160"/>
    </location>
</feature>
<keyword evidence="9" id="KW-0675">Receptor</keyword>
<dbReference type="EMBL" id="LIAE01010630">
    <property type="protein sequence ID" value="PAV57656.1"/>
    <property type="molecule type" value="Genomic_DNA"/>
</dbReference>
<feature type="domain" description="Neurotransmitter-gated ion-channel transmembrane" evidence="16">
    <location>
        <begin position="147"/>
        <end position="434"/>
    </location>
</feature>
<dbReference type="PRINTS" id="PR00254">
    <property type="entry name" value="NICOTINICR"/>
</dbReference>
<keyword evidence="18" id="KW-1185">Reference proteome</keyword>
<evidence type="ECO:0000256" key="7">
    <source>
        <dbReference type="ARBA" id="ARBA00023136"/>
    </source>
</evidence>
<name>A0A2A2J7B9_9BILA</name>
<evidence type="ECO:0000313" key="18">
    <source>
        <dbReference type="Proteomes" id="UP000218231"/>
    </source>
</evidence>
<evidence type="ECO:0000259" key="15">
    <source>
        <dbReference type="Pfam" id="PF02931"/>
    </source>
</evidence>
<evidence type="ECO:0000256" key="3">
    <source>
        <dbReference type="ARBA" id="ARBA00022692"/>
    </source>
</evidence>
<protein>
    <recommendedName>
        <fullName evidence="19">Neurotransmitter-gated ion-channel transmembrane domain-containing protein</fullName>
    </recommendedName>
</protein>
<evidence type="ECO:0000259" key="16">
    <source>
        <dbReference type="Pfam" id="PF02932"/>
    </source>
</evidence>
<dbReference type="InterPro" id="IPR006202">
    <property type="entry name" value="Neur_chan_lig-bd"/>
</dbReference>
<dbReference type="Proteomes" id="UP000218231">
    <property type="component" value="Unassembled WGS sequence"/>
</dbReference>
<dbReference type="InterPro" id="IPR036734">
    <property type="entry name" value="Neur_chan_lig-bd_sf"/>
</dbReference>
<dbReference type="Gene3D" id="1.20.58.390">
    <property type="entry name" value="Neurotransmitter-gated ion-channel transmembrane domain"/>
    <property type="match status" value="2"/>
</dbReference>
<gene>
    <name evidence="17" type="ORF">WR25_23297</name>
</gene>
<dbReference type="InterPro" id="IPR002394">
    <property type="entry name" value="Nicotinic_acetylcholine_rcpt"/>
</dbReference>
<keyword evidence="1" id="KW-0813">Transport</keyword>
<dbReference type="InterPro" id="IPR006029">
    <property type="entry name" value="Neurotrans-gated_channel_TM"/>
</dbReference>
<feature type="domain" description="Neurotransmitter-gated ion-channel ligand-binding" evidence="15">
    <location>
        <begin position="6"/>
        <end position="145"/>
    </location>
</feature>